<keyword evidence="4" id="KW-1185">Reference proteome</keyword>
<evidence type="ECO:0000259" key="2">
    <source>
        <dbReference type="Pfam" id="PF18859"/>
    </source>
</evidence>
<feature type="coiled-coil region" evidence="1">
    <location>
        <begin position="7"/>
        <end position="83"/>
    </location>
</feature>
<dbReference type="Gene3D" id="3.30.420.60">
    <property type="entry name" value="eRF1 domain 2"/>
    <property type="match status" value="1"/>
</dbReference>
<evidence type="ECO:0000313" key="3">
    <source>
        <dbReference type="EMBL" id="WFN36890.1"/>
    </source>
</evidence>
<dbReference type="GeneID" id="79948806"/>
<sequence length="331" mass="38160">MIPRFFTKELQEKIETLEKRTAELEKENEKLRKRLFKRKEKIESQPALYQETAEELKRAKTVIESLENKIQALTDEKDNKNQKTSIQNFSLSKKESLDFLEKIQTIKSQSNTFYSVYLTPNETELLRNYAGGDIFGDEIIDFADGIKSETGLIGFFDSSPLSVACFFSSPPFPPKKSEIFKDSIFLTKQAEDIFSKNRQTAFILAHAGESVIGIASESGLIKSELIKTGVKEKHSKGGWSQKRFERLREEDIRRHIEKAGESFKELLAEYKGITDEIIISGDKKTGFDIAGYSGDEFKDINRIYRHFDTKPDRYAGEKLAKDIWSARWYRL</sequence>
<protein>
    <recommendedName>
        <fullName evidence="2">Actinobacteria/chloroflexi VLRF1 release factor domain-containing protein</fullName>
    </recommendedName>
</protein>
<evidence type="ECO:0000256" key="1">
    <source>
        <dbReference type="SAM" id="Coils"/>
    </source>
</evidence>
<dbReference type="SUPFAM" id="SSF53137">
    <property type="entry name" value="Translational machinery components"/>
    <property type="match status" value="1"/>
</dbReference>
<proteinExistence type="predicted"/>
<accession>A0AAF0FVW9</accession>
<dbReference type="EMBL" id="CP091092">
    <property type="protein sequence ID" value="WFN36890.1"/>
    <property type="molecule type" value="Genomic_DNA"/>
</dbReference>
<dbReference type="InterPro" id="IPR042226">
    <property type="entry name" value="eFR1_2_sf"/>
</dbReference>
<dbReference type="RefSeq" id="WP_278099727.1">
    <property type="nucleotide sequence ID" value="NZ_CP091092.1"/>
</dbReference>
<gene>
    <name evidence="3" type="ORF">L1994_00380</name>
</gene>
<dbReference type="KEGG" id="manq:L1994_00380"/>
<feature type="domain" description="Actinobacteria/chloroflexi VLRF1 release factor" evidence="2">
    <location>
        <begin position="199"/>
        <end position="284"/>
    </location>
</feature>
<organism evidence="3 4">
    <name type="scientific">Methanomicrobium antiquum</name>
    <dbReference type="NCBI Taxonomy" id="487686"/>
    <lineage>
        <taxon>Archaea</taxon>
        <taxon>Methanobacteriati</taxon>
        <taxon>Methanobacteriota</taxon>
        <taxon>Stenosarchaea group</taxon>
        <taxon>Methanomicrobia</taxon>
        <taxon>Methanomicrobiales</taxon>
        <taxon>Methanomicrobiaceae</taxon>
        <taxon>Methanomicrobium</taxon>
    </lineage>
</organism>
<reference evidence="3" key="1">
    <citation type="submission" date="2022-01" db="EMBL/GenBank/DDBJ databases">
        <title>Complete genome of Methanomicrobium antiquum DSM 21220.</title>
        <authorList>
            <person name="Chen S.-C."/>
            <person name="You Y.-T."/>
            <person name="Zhou Y.-Z."/>
            <person name="Lai M.-C."/>
        </authorList>
    </citation>
    <scope>NUCLEOTIDE SEQUENCE</scope>
    <source>
        <strain evidence="3">DSM 21220</strain>
    </source>
</reference>
<dbReference type="AlphaFoldDB" id="A0AAF0FVW9"/>
<dbReference type="Pfam" id="PF18859">
    <property type="entry name" value="acVLRF1"/>
    <property type="match status" value="1"/>
</dbReference>
<name>A0AAF0FVW9_9EURY</name>
<keyword evidence="1" id="KW-0175">Coiled coil</keyword>
<evidence type="ECO:0000313" key="4">
    <source>
        <dbReference type="Proteomes" id="UP001218895"/>
    </source>
</evidence>
<dbReference type="InterPro" id="IPR040783">
    <property type="entry name" value="VLRF1"/>
</dbReference>
<dbReference type="Proteomes" id="UP001218895">
    <property type="component" value="Chromosome"/>
</dbReference>